<organism evidence="2 3">
    <name type="scientific">Portunus trituberculatus</name>
    <name type="common">Swimming crab</name>
    <name type="synonym">Neptunus trituberculatus</name>
    <dbReference type="NCBI Taxonomy" id="210409"/>
    <lineage>
        <taxon>Eukaryota</taxon>
        <taxon>Metazoa</taxon>
        <taxon>Ecdysozoa</taxon>
        <taxon>Arthropoda</taxon>
        <taxon>Crustacea</taxon>
        <taxon>Multicrustacea</taxon>
        <taxon>Malacostraca</taxon>
        <taxon>Eumalacostraca</taxon>
        <taxon>Eucarida</taxon>
        <taxon>Decapoda</taxon>
        <taxon>Pleocyemata</taxon>
        <taxon>Brachyura</taxon>
        <taxon>Eubrachyura</taxon>
        <taxon>Portunoidea</taxon>
        <taxon>Portunidae</taxon>
        <taxon>Portuninae</taxon>
        <taxon>Portunus</taxon>
    </lineage>
</organism>
<protein>
    <submittedName>
        <fullName evidence="2">Uncharacterized protein</fullName>
    </submittedName>
</protein>
<comment type="caution">
    <text evidence="2">The sequence shown here is derived from an EMBL/GenBank/DDBJ whole genome shotgun (WGS) entry which is preliminary data.</text>
</comment>
<dbReference type="Proteomes" id="UP000324222">
    <property type="component" value="Unassembled WGS sequence"/>
</dbReference>
<dbReference type="EMBL" id="VSRR010033698">
    <property type="protein sequence ID" value="MPC71868.1"/>
    <property type="molecule type" value="Genomic_DNA"/>
</dbReference>
<evidence type="ECO:0000313" key="3">
    <source>
        <dbReference type="Proteomes" id="UP000324222"/>
    </source>
</evidence>
<feature type="region of interest" description="Disordered" evidence="1">
    <location>
        <begin position="29"/>
        <end position="60"/>
    </location>
</feature>
<gene>
    <name evidence="2" type="ORF">E2C01_066158</name>
</gene>
<dbReference type="AlphaFoldDB" id="A0A5B7HT39"/>
<keyword evidence="3" id="KW-1185">Reference proteome</keyword>
<evidence type="ECO:0000313" key="2">
    <source>
        <dbReference type="EMBL" id="MPC71868.1"/>
    </source>
</evidence>
<name>A0A5B7HT39_PORTR</name>
<reference evidence="2 3" key="1">
    <citation type="submission" date="2019-05" db="EMBL/GenBank/DDBJ databases">
        <title>Another draft genome of Portunus trituberculatus and its Hox gene families provides insights of decapod evolution.</title>
        <authorList>
            <person name="Jeong J.-H."/>
            <person name="Song I."/>
            <person name="Kim S."/>
            <person name="Choi T."/>
            <person name="Kim D."/>
            <person name="Ryu S."/>
            <person name="Kim W."/>
        </authorList>
    </citation>
    <scope>NUCLEOTIDE SEQUENCE [LARGE SCALE GENOMIC DNA]</scope>
    <source>
        <tissue evidence="2">Muscle</tissue>
    </source>
</reference>
<proteinExistence type="predicted"/>
<sequence>MWDLVAEVVVAAMEVAAIWDSKPLNASRGLAAAPRPPGGAGGGGASVPELAPEEGREAGLPSPEVCWWSMNSSKVAYMCQICRVKSSPCRDSSA</sequence>
<evidence type="ECO:0000256" key="1">
    <source>
        <dbReference type="SAM" id="MobiDB-lite"/>
    </source>
</evidence>
<accession>A0A5B7HT39</accession>